<gene>
    <name evidence="2" type="ORF">EYH13_02870</name>
    <name evidence="3" type="ORF">EYH24_01890</name>
</gene>
<dbReference type="Proteomes" id="UP000653692">
    <property type="component" value="Unassembled WGS sequence"/>
</dbReference>
<sequence length="90" mass="10677">MENYITELELKKLRQLMASIELKRAELEQAKDILSSSEWRTIFRSFPGLMIEITKEEAIDYIEKAIAGYERELSKLRKREKELLKKLSTI</sequence>
<accession>A0A832ZFB7</accession>
<organism evidence="2 4">
    <name type="scientific">Thermococcus paralvinellae</name>
    <dbReference type="NCBI Taxonomy" id="582419"/>
    <lineage>
        <taxon>Archaea</taxon>
        <taxon>Methanobacteriati</taxon>
        <taxon>Methanobacteriota</taxon>
        <taxon>Thermococci</taxon>
        <taxon>Thermococcales</taxon>
        <taxon>Thermococcaceae</taxon>
        <taxon>Thermococcus</taxon>
    </lineage>
</organism>
<feature type="coiled-coil region" evidence="1">
    <location>
        <begin position="59"/>
        <end position="86"/>
    </location>
</feature>
<keyword evidence="2" id="KW-0547">Nucleotide-binding</keyword>
<dbReference type="Pfam" id="PF01920">
    <property type="entry name" value="Prefoldin_2"/>
    <property type="match status" value="1"/>
</dbReference>
<dbReference type="GO" id="GO:0005524">
    <property type="term" value="F:ATP binding"/>
    <property type="evidence" value="ECO:0007669"/>
    <property type="project" value="UniProtKB-KW"/>
</dbReference>
<dbReference type="InterPro" id="IPR009053">
    <property type="entry name" value="Prefoldin"/>
</dbReference>
<dbReference type="GO" id="GO:0051082">
    <property type="term" value="F:unfolded protein binding"/>
    <property type="evidence" value="ECO:0007669"/>
    <property type="project" value="InterPro"/>
</dbReference>
<evidence type="ECO:0000313" key="4">
    <source>
        <dbReference type="Proteomes" id="UP000649326"/>
    </source>
</evidence>
<dbReference type="GO" id="GO:0016272">
    <property type="term" value="C:prefoldin complex"/>
    <property type="evidence" value="ECO:0007669"/>
    <property type="project" value="InterPro"/>
</dbReference>
<keyword evidence="1" id="KW-0175">Coiled coil</keyword>
<evidence type="ECO:0000256" key="1">
    <source>
        <dbReference type="SAM" id="Coils"/>
    </source>
</evidence>
<reference evidence="2" key="1">
    <citation type="journal article" date="2020" name="ISME J.">
        <title>Gammaproteobacteria mediating utilization of methyl-, sulfur- and petroleum organic compounds in deep ocean hydrothermal plumes.</title>
        <authorList>
            <person name="Zhou Z."/>
            <person name="Liu Y."/>
            <person name="Pan J."/>
            <person name="Cron B.R."/>
            <person name="Toner B.M."/>
            <person name="Anantharaman K."/>
            <person name="Breier J.A."/>
            <person name="Dick G.J."/>
            <person name="Li M."/>
        </authorList>
    </citation>
    <scope>NUCLEOTIDE SEQUENCE</scope>
    <source>
        <strain evidence="2">SZUA-1451</strain>
        <strain evidence="3">SZUA-1476</strain>
    </source>
</reference>
<proteinExistence type="predicted"/>
<dbReference type="Gene3D" id="1.10.287.370">
    <property type="match status" value="1"/>
</dbReference>
<protein>
    <submittedName>
        <fullName evidence="2">ATP-binding protein</fullName>
    </submittedName>
</protein>
<dbReference type="InterPro" id="IPR002777">
    <property type="entry name" value="PFD_beta-like"/>
</dbReference>
<dbReference type="EMBL" id="DQUG01000121">
    <property type="protein sequence ID" value="HIP75088.1"/>
    <property type="molecule type" value="Genomic_DNA"/>
</dbReference>
<comment type="caution">
    <text evidence="2">The sequence shown here is derived from an EMBL/GenBank/DDBJ whole genome shotgun (WGS) entry which is preliminary data.</text>
</comment>
<dbReference type="AlphaFoldDB" id="A0A832ZFB7"/>
<dbReference type="Proteomes" id="UP000649326">
    <property type="component" value="Unassembled WGS sequence"/>
</dbReference>
<evidence type="ECO:0000313" key="3">
    <source>
        <dbReference type="EMBL" id="HIP88723.1"/>
    </source>
</evidence>
<keyword evidence="2" id="KW-0067">ATP-binding</keyword>
<dbReference type="GO" id="GO:0006457">
    <property type="term" value="P:protein folding"/>
    <property type="evidence" value="ECO:0007669"/>
    <property type="project" value="InterPro"/>
</dbReference>
<evidence type="ECO:0000313" key="2">
    <source>
        <dbReference type="EMBL" id="HIP75088.1"/>
    </source>
</evidence>
<name>A0A832ZFB7_9EURY</name>
<dbReference type="SUPFAM" id="SSF46579">
    <property type="entry name" value="Prefoldin"/>
    <property type="match status" value="1"/>
</dbReference>
<dbReference type="EMBL" id="DQUR01000068">
    <property type="protein sequence ID" value="HIP88723.1"/>
    <property type="molecule type" value="Genomic_DNA"/>
</dbReference>